<keyword evidence="3" id="KW-0732">Signal</keyword>
<proteinExistence type="inferred from homology"/>
<accession>A0A3D8H926</accession>
<protein>
    <submittedName>
        <fullName evidence="9">RagB/SusD family nutrient uptake outer membrane protein</fullName>
    </submittedName>
</protein>
<keyword evidence="5" id="KW-0998">Cell outer membrane</keyword>
<feature type="domain" description="RagB/SusD" evidence="6">
    <location>
        <begin position="259"/>
        <end position="571"/>
    </location>
</feature>
<dbReference type="Proteomes" id="UP000256321">
    <property type="component" value="Unassembled WGS sequence"/>
</dbReference>
<dbReference type="AlphaFoldDB" id="A0A3D8H926"/>
<evidence type="ECO:0000256" key="1">
    <source>
        <dbReference type="ARBA" id="ARBA00004442"/>
    </source>
</evidence>
<dbReference type="EMBL" id="QREV01000081">
    <property type="protein sequence ID" value="RDU47476.1"/>
    <property type="molecule type" value="Genomic_DNA"/>
</dbReference>
<keyword evidence="11" id="KW-1185">Reference proteome</keyword>
<feature type="domain" description="SusD-like N-terminal" evidence="7">
    <location>
        <begin position="34"/>
        <end position="219"/>
    </location>
</feature>
<dbReference type="EMBL" id="JACRTI010000081">
    <property type="protein sequence ID" value="MBC8603785.1"/>
    <property type="molecule type" value="Genomic_DNA"/>
</dbReference>
<organism evidence="9 10">
    <name type="scientific">Parabacteroides acidifaciens</name>
    <dbReference type="NCBI Taxonomy" id="2290935"/>
    <lineage>
        <taxon>Bacteria</taxon>
        <taxon>Pseudomonadati</taxon>
        <taxon>Bacteroidota</taxon>
        <taxon>Bacteroidia</taxon>
        <taxon>Bacteroidales</taxon>
        <taxon>Tannerellaceae</taxon>
        <taxon>Parabacteroides</taxon>
    </lineage>
</organism>
<dbReference type="InterPro" id="IPR033985">
    <property type="entry name" value="SusD-like_N"/>
</dbReference>
<evidence type="ECO:0000313" key="9">
    <source>
        <dbReference type="EMBL" id="RDU47476.1"/>
    </source>
</evidence>
<sequence length="571" mass="64625">MNKYKLFFTCAASLLIMSSCYDLDRFPEDQMSAGTFFQTQDHADQAMMGVYSQMTHDDVFGRQFGFDCLGGVGAGYDAPSYPNIGRGTYTTTEGAVGNKFKQLYEGVARANIVLQNVDKCDMSDELKSRYKSEARFMRGLYYFTLLDYWGGVPIYDEKTIVAEDFSNMMNPRSSADEVRKFIIQDMDDAIAHLPAKWDDTNKGRATSGAAMALKGKVLLYNKQYQEAATCFESVVNSGEYALYSDYADLFKPGGDESSEMIFAIQNIGGVGTDFGMPTTFYMGSRASYGSCWNNVMVATDFVDSYEWTDGRPFDWNEVIPGFNESDDVKKTTFYATLNKGLNKVDTYPAAKDKLLDMYSKRDPRMMASIILPYTTYKGWYANAPMDTEYIITAKSGQANEKNGFIRVNGNYEMYLWRKFVAEYDMDGAINNRADTPINFPLIRYADVLLMLAECYNQTDQQTKAVNLINQVRARVGMPGLNSGPDYLKATTKDEVFKRIRHERAVELAGEGHSFSDMKRWGLLESLAGKVKGFTGQFYYNRVVQVRDYLWPIPNSETEKNPSLKENQNPGW</sequence>
<dbReference type="CDD" id="cd08977">
    <property type="entry name" value="SusD"/>
    <property type="match status" value="1"/>
</dbReference>
<evidence type="ECO:0000313" key="11">
    <source>
        <dbReference type="Proteomes" id="UP000629596"/>
    </source>
</evidence>
<reference evidence="8 11" key="2">
    <citation type="submission" date="2020-08" db="EMBL/GenBank/DDBJ databases">
        <title>Genome public.</title>
        <authorList>
            <person name="Liu C."/>
            <person name="Sun Q."/>
        </authorList>
    </citation>
    <scope>NUCLEOTIDE SEQUENCE [LARGE SCALE GENOMIC DNA]</scope>
    <source>
        <strain evidence="8 11">426_9</strain>
    </source>
</reference>
<evidence type="ECO:0000313" key="8">
    <source>
        <dbReference type="EMBL" id="MBC8603785.1"/>
    </source>
</evidence>
<dbReference type="Gene3D" id="1.25.40.390">
    <property type="match status" value="1"/>
</dbReference>
<gene>
    <name evidence="9" type="ORF">DWU89_19415</name>
    <name evidence="8" type="ORF">H8784_18920</name>
</gene>
<dbReference type="RefSeq" id="WP_115501285.1">
    <property type="nucleotide sequence ID" value="NZ_JACRTI010000081.1"/>
</dbReference>
<evidence type="ECO:0000256" key="3">
    <source>
        <dbReference type="ARBA" id="ARBA00022729"/>
    </source>
</evidence>
<dbReference type="SUPFAM" id="SSF48452">
    <property type="entry name" value="TPR-like"/>
    <property type="match status" value="1"/>
</dbReference>
<comment type="caution">
    <text evidence="9">The sequence shown here is derived from an EMBL/GenBank/DDBJ whole genome shotgun (WGS) entry which is preliminary data.</text>
</comment>
<name>A0A3D8H926_9BACT</name>
<dbReference type="Proteomes" id="UP000629596">
    <property type="component" value="Unassembled WGS sequence"/>
</dbReference>
<keyword evidence="4" id="KW-0472">Membrane</keyword>
<reference evidence="9 10" key="1">
    <citation type="submission" date="2018-07" db="EMBL/GenBank/DDBJ databases">
        <title>Parabacteroides acidifaciens nov. sp., isolated from human feces.</title>
        <authorList>
            <person name="Wang Y.J."/>
        </authorList>
    </citation>
    <scope>NUCLEOTIDE SEQUENCE [LARGE SCALE GENOMIC DNA]</scope>
    <source>
        <strain evidence="9 10">426-9</strain>
    </source>
</reference>
<evidence type="ECO:0000313" key="10">
    <source>
        <dbReference type="Proteomes" id="UP000256321"/>
    </source>
</evidence>
<dbReference type="GO" id="GO:0009279">
    <property type="term" value="C:cell outer membrane"/>
    <property type="evidence" value="ECO:0007669"/>
    <property type="project" value="UniProtKB-SubCell"/>
</dbReference>
<evidence type="ECO:0000256" key="5">
    <source>
        <dbReference type="ARBA" id="ARBA00023237"/>
    </source>
</evidence>
<evidence type="ECO:0000259" key="7">
    <source>
        <dbReference type="Pfam" id="PF14322"/>
    </source>
</evidence>
<evidence type="ECO:0000256" key="4">
    <source>
        <dbReference type="ARBA" id="ARBA00023136"/>
    </source>
</evidence>
<dbReference type="Pfam" id="PF14322">
    <property type="entry name" value="SusD-like_3"/>
    <property type="match status" value="1"/>
</dbReference>
<dbReference type="Pfam" id="PF07980">
    <property type="entry name" value="SusD_RagB"/>
    <property type="match status" value="1"/>
</dbReference>
<evidence type="ECO:0000256" key="2">
    <source>
        <dbReference type="ARBA" id="ARBA00006275"/>
    </source>
</evidence>
<dbReference type="PROSITE" id="PS51257">
    <property type="entry name" value="PROKAR_LIPOPROTEIN"/>
    <property type="match status" value="1"/>
</dbReference>
<dbReference type="InterPro" id="IPR012944">
    <property type="entry name" value="SusD_RagB_dom"/>
</dbReference>
<evidence type="ECO:0000259" key="6">
    <source>
        <dbReference type="Pfam" id="PF07980"/>
    </source>
</evidence>
<comment type="similarity">
    <text evidence="2">Belongs to the SusD family.</text>
</comment>
<dbReference type="InterPro" id="IPR011990">
    <property type="entry name" value="TPR-like_helical_dom_sf"/>
</dbReference>
<comment type="subcellular location">
    <subcellularLocation>
        <location evidence="1">Cell outer membrane</location>
    </subcellularLocation>
</comment>